<feature type="transmembrane region" description="Helical" evidence="13">
    <location>
        <begin position="169"/>
        <end position="188"/>
    </location>
</feature>
<name>A0A495IUJ3_9SPHI</name>
<evidence type="ECO:0000256" key="11">
    <source>
        <dbReference type="ARBA" id="ARBA00023303"/>
    </source>
</evidence>
<feature type="transmembrane region" description="Helical" evidence="13">
    <location>
        <begin position="20"/>
        <end position="40"/>
    </location>
</feature>
<comment type="caution">
    <text evidence="14">The sequence shown here is derived from an EMBL/GenBank/DDBJ whole genome shotgun (WGS) entry which is preliminary data.</text>
</comment>
<evidence type="ECO:0000256" key="8">
    <source>
        <dbReference type="ARBA" id="ARBA00022989"/>
    </source>
</evidence>
<dbReference type="PANTHER" id="PTHR31462:SF5">
    <property type="entry name" value="ENDOSOMAL_LYSOSOMAL PROTON CHANNEL TMEM175"/>
    <property type="match status" value="1"/>
</dbReference>
<protein>
    <submittedName>
        <fullName evidence="14">Putative membrane protein</fullName>
    </submittedName>
</protein>
<evidence type="ECO:0000256" key="5">
    <source>
        <dbReference type="ARBA" id="ARBA00022692"/>
    </source>
</evidence>
<evidence type="ECO:0000256" key="3">
    <source>
        <dbReference type="ARBA" id="ARBA00022448"/>
    </source>
</evidence>
<dbReference type="GO" id="GO:0005267">
    <property type="term" value="F:potassium channel activity"/>
    <property type="evidence" value="ECO:0007669"/>
    <property type="project" value="UniProtKB-KW"/>
</dbReference>
<evidence type="ECO:0000256" key="10">
    <source>
        <dbReference type="ARBA" id="ARBA00023136"/>
    </source>
</evidence>
<dbReference type="InterPro" id="IPR010617">
    <property type="entry name" value="TMEM175-like"/>
</dbReference>
<gene>
    <name evidence="14" type="ORF">BDD43_0338</name>
</gene>
<keyword evidence="3" id="KW-0813">Transport</keyword>
<keyword evidence="9" id="KW-0406">Ion transport</keyword>
<keyword evidence="11" id="KW-0407">Ion channel</keyword>
<evidence type="ECO:0000256" key="4">
    <source>
        <dbReference type="ARBA" id="ARBA00022538"/>
    </source>
</evidence>
<dbReference type="RefSeq" id="WP_121195957.1">
    <property type="nucleotide sequence ID" value="NZ_RBKU01000001.1"/>
</dbReference>
<evidence type="ECO:0000313" key="14">
    <source>
        <dbReference type="EMBL" id="RKR80242.1"/>
    </source>
</evidence>
<evidence type="ECO:0000256" key="7">
    <source>
        <dbReference type="ARBA" id="ARBA00022958"/>
    </source>
</evidence>
<keyword evidence="7" id="KW-0630">Potassium</keyword>
<feature type="transmembrane region" description="Helical" evidence="13">
    <location>
        <begin position="194"/>
        <end position="210"/>
    </location>
</feature>
<dbReference type="Proteomes" id="UP000268007">
    <property type="component" value="Unassembled WGS sequence"/>
</dbReference>
<evidence type="ECO:0000256" key="12">
    <source>
        <dbReference type="ARBA" id="ARBA00034430"/>
    </source>
</evidence>
<sequence length="233" mass="27599">MIQKEHFLEQHDPERKDFQIDRIILFSDAVFAIAITLLIIEVKAPEVDHSHTTTADMLQQLVVLIPKFSSFIISFFVIAVYWRSHHRIFGFVNNYSERLIWINILFLFTIVLMPFSSAYYSENVGYNVPFIFYNINIIFTGIANYWMMRYVFNPKNSLVKHQPSPMYSHLFKSRAVAIPIYFFCAILLTPLPHFTSPIIYMGLWPMFYFIKKYNTRKYGNTAPVKQPHTKHKH</sequence>
<dbReference type="GO" id="GO:0015252">
    <property type="term" value="F:proton channel activity"/>
    <property type="evidence" value="ECO:0007669"/>
    <property type="project" value="InterPro"/>
</dbReference>
<dbReference type="AlphaFoldDB" id="A0A495IUJ3"/>
<organism evidence="14 15">
    <name type="scientific">Mucilaginibacter gracilis</name>
    <dbReference type="NCBI Taxonomy" id="423350"/>
    <lineage>
        <taxon>Bacteria</taxon>
        <taxon>Pseudomonadati</taxon>
        <taxon>Bacteroidota</taxon>
        <taxon>Sphingobacteriia</taxon>
        <taxon>Sphingobacteriales</taxon>
        <taxon>Sphingobacteriaceae</taxon>
        <taxon>Mucilaginibacter</taxon>
    </lineage>
</organism>
<comment type="similarity">
    <text evidence="2">Belongs to the TMEM175 family.</text>
</comment>
<dbReference type="Pfam" id="PF06736">
    <property type="entry name" value="TMEM175"/>
    <property type="match status" value="1"/>
</dbReference>
<dbReference type="EMBL" id="RBKU01000001">
    <property type="protein sequence ID" value="RKR80242.1"/>
    <property type="molecule type" value="Genomic_DNA"/>
</dbReference>
<accession>A0A495IUJ3</accession>
<evidence type="ECO:0000256" key="6">
    <source>
        <dbReference type="ARBA" id="ARBA00022826"/>
    </source>
</evidence>
<keyword evidence="15" id="KW-1185">Reference proteome</keyword>
<proteinExistence type="inferred from homology"/>
<feature type="transmembrane region" description="Helical" evidence="13">
    <location>
        <begin position="60"/>
        <end position="80"/>
    </location>
</feature>
<evidence type="ECO:0000256" key="13">
    <source>
        <dbReference type="SAM" id="Phobius"/>
    </source>
</evidence>
<keyword evidence="5 13" id="KW-0812">Transmembrane</keyword>
<dbReference type="GO" id="GO:0016020">
    <property type="term" value="C:membrane"/>
    <property type="evidence" value="ECO:0007669"/>
    <property type="project" value="UniProtKB-SubCell"/>
</dbReference>
<evidence type="ECO:0000256" key="2">
    <source>
        <dbReference type="ARBA" id="ARBA00006920"/>
    </source>
</evidence>
<evidence type="ECO:0000256" key="9">
    <source>
        <dbReference type="ARBA" id="ARBA00023065"/>
    </source>
</evidence>
<dbReference type="OrthoDB" id="7626281at2"/>
<comment type="catalytic activity">
    <reaction evidence="12">
        <text>K(+)(in) = K(+)(out)</text>
        <dbReference type="Rhea" id="RHEA:29463"/>
        <dbReference type="ChEBI" id="CHEBI:29103"/>
    </reaction>
</comment>
<comment type="subcellular location">
    <subcellularLocation>
        <location evidence="1">Membrane</location>
        <topology evidence="1">Multi-pass membrane protein</topology>
    </subcellularLocation>
</comment>
<keyword evidence="6" id="KW-0631">Potassium channel</keyword>
<keyword evidence="10 13" id="KW-0472">Membrane</keyword>
<feature type="transmembrane region" description="Helical" evidence="13">
    <location>
        <begin position="126"/>
        <end position="148"/>
    </location>
</feature>
<keyword evidence="8 13" id="KW-1133">Transmembrane helix</keyword>
<evidence type="ECO:0000313" key="15">
    <source>
        <dbReference type="Proteomes" id="UP000268007"/>
    </source>
</evidence>
<keyword evidence="4" id="KW-0633">Potassium transport</keyword>
<feature type="transmembrane region" description="Helical" evidence="13">
    <location>
        <begin position="100"/>
        <end position="120"/>
    </location>
</feature>
<dbReference type="PANTHER" id="PTHR31462">
    <property type="entry name" value="ENDOSOMAL/LYSOSOMAL POTASSIUM CHANNEL TMEM175"/>
    <property type="match status" value="1"/>
</dbReference>
<evidence type="ECO:0000256" key="1">
    <source>
        <dbReference type="ARBA" id="ARBA00004141"/>
    </source>
</evidence>
<reference evidence="14 15" key="1">
    <citation type="submission" date="2018-10" db="EMBL/GenBank/DDBJ databases">
        <title>Genomic Encyclopedia of Archaeal and Bacterial Type Strains, Phase II (KMG-II): from individual species to whole genera.</title>
        <authorList>
            <person name="Goeker M."/>
        </authorList>
    </citation>
    <scope>NUCLEOTIDE SEQUENCE [LARGE SCALE GENOMIC DNA]</scope>
    <source>
        <strain evidence="14 15">DSM 18602</strain>
    </source>
</reference>